<evidence type="ECO:0000313" key="3">
    <source>
        <dbReference type="EMBL" id="SDF39652.1"/>
    </source>
</evidence>
<name>A0A1G7KQZ9_9ACTN</name>
<dbReference type="InterPro" id="IPR006015">
    <property type="entry name" value="Universal_stress_UspA"/>
</dbReference>
<dbReference type="PANTHER" id="PTHR46268">
    <property type="entry name" value="STRESS RESPONSE PROTEIN NHAX"/>
    <property type="match status" value="1"/>
</dbReference>
<dbReference type="Gene3D" id="3.40.50.620">
    <property type="entry name" value="HUPs"/>
    <property type="match status" value="1"/>
</dbReference>
<accession>A0A1G7KQZ9</accession>
<protein>
    <submittedName>
        <fullName evidence="3">Nucleotide-binding universal stress protein, UspA family</fullName>
    </submittedName>
</protein>
<dbReference type="EMBL" id="FNBT01000003">
    <property type="protein sequence ID" value="SDF39652.1"/>
    <property type="molecule type" value="Genomic_DNA"/>
</dbReference>
<dbReference type="Proteomes" id="UP000199406">
    <property type="component" value="Unassembled WGS sequence"/>
</dbReference>
<keyword evidence="4" id="KW-1185">Reference proteome</keyword>
<sequence>MSQSANAYRTVVVGTDGSESSLRAVARAGSIAGATGATLVIACAYLPTEADDRELSRAQDVLRDEAYQVVGSHPAEDTVRTAAERAGAAGAAKVRTVAVQGSPVEALLDVVRREDADLLVVGNRGLNGIKGRLLGSVPADATRRSTCDVLIVHTTG</sequence>
<dbReference type="OrthoDB" id="3427787at2"/>
<dbReference type="CDD" id="cd00293">
    <property type="entry name" value="USP-like"/>
    <property type="match status" value="1"/>
</dbReference>
<evidence type="ECO:0000259" key="2">
    <source>
        <dbReference type="Pfam" id="PF00582"/>
    </source>
</evidence>
<comment type="similarity">
    <text evidence="1">Belongs to the universal stress protein A family.</text>
</comment>
<evidence type="ECO:0000313" key="4">
    <source>
        <dbReference type="Proteomes" id="UP000199406"/>
    </source>
</evidence>
<organism evidence="3 4">
    <name type="scientific">Blastococcus aurantiacus</name>
    <dbReference type="NCBI Taxonomy" id="1550231"/>
    <lineage>
        <taxon>Bacteria</taxon>
        <taxon>Bacillati</taxon>
        <taxon>Actinomycetota</taxon>
        <taxon>Actinomycetes</taxon>
        <taxon>Geodermatophilales</taxon>
        <taxon>Geodermatophilaceae</taxon>
        <taxon>Blastococcus</taxon>
    </lineage>
</organism>
<dbReference type="PANTHER" id="PTHR46268:SF6">
    <property type="entry name" value="UNIVERSAL STRESS PROTEIN UP12"/>
    <property type="match status" value="1"/>
</dbReference>
<dbReference type="Pfam" id="PF00582">
    <property type="entry name" value="Usp"/>
    <property type="match status" value="1"/>
</dbReference>
<evidence type="ECO:0000256" key="1">
    <source>
        <dbReference type="ARBA" id="ARBA00008791"/>
    </source>
</evidence>
<dbReference type="InterPro" id="IPR006016">
    <property type="entry name" value="UspA"/>
</dbReference>
<dbReference type="RefSeq" id="WP_091765446.1">
    <property type="nucleotide sequence ID" value="NZ_FNBT01000003.1"/>
</dbReference>
<gene>
    <name evidence="3" type="ORF">SAMN05660662_2023</name>
</gene>
<proteinExistence type="inferred from homology"/>
<feature type="domain" description="UspA" evidence="2">
    <location>
        <begin position="8"/>
        <end position="153"/>
    </location>
</feature>
<dbReference type="InterPro" id="IPR014729">
    <property type="entry name" value="Rossmann-like_a/b/a_fold"/>
</dbReference>
<dbReference type="SUPFAM" id="SSF52402">
    <property type="entry name" value="Adenine nucleotide alpha hydrolases-like"/>
    <property type="match status" value="1"/>
</dbReference>
<reference evidence="4" key="1">
    <citation type="submission" date="2016-10" db="EMBL/GenBank/DDBJ databases">
        <authorList>
            <person name="Varghese N."/>
            <person name="Submissions S."/>
        </authorList>
    </citation>
    <scope>NUCLEOTIDE SEQUENCE [LARGE SCALE GENOMIC DNA]</scope>
    <source>
        <strain evidence="4">DSM 44268</strain>
    </source>
</reference>
<dbReference type="STRING" id="1550231.SAMN05660662_2023"/>
<dbReference type="PRINTS" id="PR01438">
    <property type="entry name" value="UNVRSLSTRESS"/>
</dbReference>
<dbReference type="AlphaFoldDB" id="A0A1G7KQZ9"/>